<reference evidence="2 3" key="1">
    <citation type="journal article" date="2019" name="Int. J. Syst. Evol. Microbiol.">
        <title>Faecalibacillus intestinalis gen. nov., sp. nov. and Faecalibacillus faecis sp. nov., isolated from human faeces.</title>
        <authorList>
            <person name="Seo B."/>
            <person name="Jeon K."/>
            <person name="Baek I."/>
            <person name="Lee Y.M."/>
            <person name="Baek K."/>
            <person name="Ko G."/>
        </authorList>
    </citation>
    <scope>NUCLEOTIDE SEQUENCE [LARGE SCALE GENOMIC DNA]</scope>
    <source>
        <strain evidence="2 3">SNUG30099</strain>
    </source>
</reference>
<dbReference type="RefSeq" id="WP_107030451.1">
    <property type="nucleotide sequence ID" value="NZ_PYLQ01000021.1"/>
</dbReference>
<dbReference type="PROSITE" id="PS00073">
    <property type="entry name" value="ACYL_COA_DH_2"/>
    <property type="match status" value="1"/>
</dbReference>
<feature type="domain" description="DUF5979" evidence="1">
    <location>
        <begin position="197"/>
        <end position="298"/>
    </location>
</feature>
<organism evidence="2 3">
    <name type="scientific">Faecalibacillus intestinalis</name>
    <dbReference type="NCBI Taxonomy" id="1982626"/>
    <lineage>
        <taxon>Bacteria</taxon>
        <taxon>Bacillati</taxon>
        <taxon>Bacillota</taxon>
        <taxon>Erysipelotrichia</taxon>
        <taxon>Erysipelotrichales</taxon>
        <taxon>Coprobacillaceae</taxon>
        <taxon>Faecalibacillus</taxon>
    </lineage>
</organism>
<proteinExistence type="predicted"/>
<name>A0A2T3FSH8_9FIRM</name>
<protein>
    <recommendedName>
        <fullName evidence="1">DUF5979 domain-containing protein</fullName>
    </recommendedName>
</protein>
<evidence type="ECO:0000259" key="1">
    <source>
        <dbReference type="Pfam" id="PF19407"/>
    </source>
</evidence>
<comment type="caution">
    <text evidence="2">The sequence shown here is derived from an EMBL/GenBank/DDBJ whole genome shotgun (WGS) entry which is preliminary data.</text>
</comment>
<dbReference type="Proteomes" id="UP000240974">
    <property type="component" value="Unassembled WGS sequence"/>
</dbReference>
<dbReference type="InterPro" id="IPR013783">
    <property type="entry name" value="Ig-like_fold"/>
</dbReference>
<keyword evidence="3" id="KW-1185">Reference proteome</keyword>
<sequence length="335" mass="37504">MKKKFCKLSAIFIGLIMMFTVVVLPNVEAALPVDVNKKCSLEISISSHSYAKDLSKNDVQVDLYKVASISQGGNYTGLDVFKDIDWSTVKYDATQSAKTWKQRASEASKVIKDATPAYTATLKGGYVKLTNLQTGLYLVVVNDMNSQYYSYKFTPYLVSLPNNYYYTTKKDDTWYYDLVGSKAIGIKADRELRMSSIQITKKLTSQNTTLTTNATFVYQVDIETIENQKETRFITLNFDEVKEKTIRIADIPAGSKVTVTEVYTGAGYEIVGDSKKVLESLVADEDSQGIASATFENKASSEIHGGYGIVNNYKYSKEDQDYTVKQSKENKTVQE</sequence>
<dbReference type="Pfam" id="PF19407">
    <property type="entry name" value="DUF5979"/>
    <property type="match status" value="1"/>
</dbReference>
<dbReference type="Gene3D" id="2.60.40.10">
    <property type="entry name" value="Immunoglobulins"/>
    <property type="match status" value="1"/>
</dbReference>
<dbReference type="InterPro" id="IPR006089">
    <property type="entry name" value="Acyl-CoA_DH_CS"/>
</dbReference>
<dbReference type="EMBL" id="PYLQ01000021">
    <property type="protein sequence ID" value="PST38228.1"/>
    <property type="molecule type" value="Genomic_DNA"/>
</dbReference>
<dbReference type="AlphaFoldDB" id="A0A2T3FSH8"/>
<dbReference type="GO" id="GO:0003995">
    <property type="term" value="F:acyl-CoA dehydrogenase activity"/>
    <property type="evidence" value="ECO:0007669"/>
    <property type="project" value="InterPro"/>
</dbReference>
<accession>A0A2T3FSH8</accession>
<evidence type="ECO:0000313" key="2">
    <source>
        <dbReference type="EMBL" id="PST38228.1"/>
    </source>
</evidence>
<gene>
    <name evidence="2" type="ORF">C7U54_11960</name>
</gene>
<dbReference type="InterPro" id="IPR046022">
    <property type="entry name" value="DUF5979"/>
</dbReference>
<evidence type="ECO:0000313" key="3">
    <source>
        <dbReference type="Proteomes" id="UP000240974"/>
    </source>
</evidence>